<keyword evidence="14" id="KW-1185">Reference proteome</keyword>
<keyword evidence="6 9" id="KW-1133">Transmembrane helix</keyword>
<feature type="transmembrane region" description="Helical" evidence="9">
    <location>
        <begin position="192"/>
        <end position="222"/>
    </location>
</feature>
<feature type="transmembrane region" description="Helical" evidence="9">
    <location>
        <begin position="330"/>
        <end position="351"/>
    </location>
</feature>
<keyword evidence="3 9" id="KW-0812">Transmembrane</keyword>
<dbReference type="PANTHER" id="PTHR34820:SF4">
    <property type="entry name" value="INNER MEMBRANE PROTEIN YEBZ"/>
    <property type="match status" value="1"/>
</dbReference>
<evidence type="ECO:0000256" key="6">
    <source>
        <dbReference type="ARBA" id="ARBA00022989"/>
    </source>
</evidence>
<evidence type="ECO:0000256" key="8">
    <source>
        <dbReference type="ARBA" id="ARBA00023136"/>
    </source>
</evidence>
<feature type="domain" description="Copper resistance protein D" evidence="12">
    <location>
        <begin position="365"/>
        <end position="471"/>
    </location>
</feature>
<evidence type="ECO:0000256" key="1">
    <source>
        <dbReference type="ARBA" id="ARBA00004651"/>
    </source>
</evidence>
<dbReference type="InterPro" id="IPR007348">
    <property type="entry name" value="CopC_dom"/>
</dbReference>
<feature type="chain" id="PRO_5046054221" evidence="10">
    <location>
        <begin position="24"/>
        <end position="590"/>
    </location>
</feature>
<dbReference type="PANTHER" id="PTHR34820">
    <property type="entry name" value="INNER MEMBRANE PROTEIN YEBZ"/>
    <property type="match status" value="1"/>
</dbReference>
<accession>A0ABY5PN86</accession>
<feature type="transmembrane region" description="Helical" evidence="9">
    <location>
        <begin position="372"/>
        <end position="392"/>
    </location>
</feature>
<keyword evidence="5 10" id="KW-0732">Signal</keyword>
<evidence type="ECO:0000256" key="3">
    <source>
        <dbReference type="ARBA" id="ARBA00022692"/>
    </source>
</evidence>
<reference evidence="14" key="1">
    <citation type="submission" date="2021-11" db="EMBL/GenBank/DDBJ databases">
        <title>Cultivation dependent microbiological survey of springs from the worlds oldest radium mine currently devoted to the extraction of radon-saturated water.</title>
        <authorList>
            <person name="Kapinusova G."/>
            <person name="Smrhova T."/>
            <person name="Strejcek M."/>
            <person name="Suman J."/>
            <person name="Jani K."/>
            <person name="Pajer P."/>
            <person name="Uhlik O."/>
        </authorList>
    </citation>
    <scope>NUCLEOTIDE SEQUENCE [LARGE SCALE GENOMIC DNA]</scope>
    <source>
        <strain evidence="14">J379</strain>
    </source>
</reference>
<keyword evidence="4" id="KW-0479">Metal-binding</keyword>
<evidence type="ECO:0000259" key="11">
    <source>
        <dbReference type="Pfam" id="PF04234"/>
    </source>
</evidence>
<protein>
    <submittedName>
        <fullName evidence="13">CopD family protein</fullName>
    </submittedName>
</protein>
<feature type="transmembrane region" description="Helical" evidence="9">
    <location>
        <begin position="458"/>
        <end position="479"/>
    </location>
</feature>
<evidence type="ECO:0000313" key="13">
    <source>
        <dbReference type="EMBL" id="UUY06111.1"/>
    </source>
</evidence>
<comment type="subcellular location">
    <subcellularLocation>
        <location evidence="1">Cell membrane</location>
        <topology evidence="1">Multi-pass membrane protein</topology>
    </subcellularLocation>
</comment>
<feature type="transmembrane region" description="Helical" evidence="9">
    <location>
        <begin position="291"/>
        <end position="310"/>
    </location>
</feature>
<feature type="transmembrane region" description="Helical" evidence="9">
    <location>
        <begin position="404"/>
        <end position="424"/>
    </location>
</feature>
<dbReference type="Proteomes" id="UP001058860">
    <property type="component" value="Chromosome"/>
</dbReference>
<proteinExistence type="predicted"/>
<name>A0ABY5PN86_9ACTN</name>
<organism evidence="13 14">
    <name type="scientific">Svornostia abyssi</name>
    <dbReference type="NCBI Taxonomy" id="2898438"/>
    <lineage>
        <taxon>Bacteria</taxon>
        <taxon>Bacillati</taxon>
        <taxon>Actinomycetota</taxon>
        <taxon>Thermoleophilia</taxon>
        <taxon>Solirubrobacterales</taxon>
        <taxon>Baekduiaceae</taxon>
        <taxon>Svornostia</taxon>
    </lineage>
</organism>
<feature type="signal peptide" evidence="10">
    <location>
        <begin position="1"/>
        <end position="23"/>
    </location>
</feature>
<dbReference type="Pfam" id="PF04234">
    <property type="entry name" value="CopC"/>
    <property type="match status" value="1"/>
</dbReference>
<dbReference type="SUPFAM" id="SSF81296">
    <property type="entry name" value="E set domains"/>
    <property type="match status" value="1"/>
</dbReference>
<evidence type="ECO:0000256" key="2">
    <source>
        <dbReference type="ARBA" id="ARBA00022475"/>
    </source>
</evidence>
<evidence type="ECO:0000256" key="4">
    <source>
        <dbReference type="ARBA" id="ARBA00022723"/>
    </source>
</evidence>
<keyword evidence="2" id="KW-1003">Cell membrane</keyword>
<sequence>MRRVLLLAAALLLALPAAAQAHAVLVGSEPARGVTVERAPTEVVLRFSEPVEAAFGALRVVGADGERVDDSRSEHPGGRQDALRVGLRSGLADGTYVATYRVISADSHPVSGGVVFSVGKAGAAPANVESLLDGESGPVTRTAMKVARGVAYLATAVLVGGLLFLLLVWGPAARATGTSRAAAAALAPRLRLILGVAAVAGVAATAAGLGLQAALASATTFWAAMDGSTLRELLDTNFGQAWGVRLLAFTTLAGVIGLLRPAAADVPAPGAPAAAMHAGAPPPAAGAAQSAVHAVAAVAAVALVVTPALAGHARATDPVALNVAVDALHVVAMSAWLGGLVLLLFAVPAATRALAERDRTRLLAAVLQRFSPLALVSVALLVATGVYGSIVYLSSVSDLVDSDWGRLVLAKIVLFGLLIVLGALNQRRTMPRLRRLAADGAAPGADGRFLRTTLRAEVALGVAVIAVTGVLVGISPPAAGAGGPVSIEERVGPLTLQATVDPGSAGVNELHIYLLRADGQPFTGTKELRMSAALPEENLGPIGVTPRRAGPGHYVVEALPLTPGGDWELAVAVRVSEFDQYDTRLEVPVR</sequence>
<keyword evidence="7" id="KW-0186">Copper</keyword>
<dbReference type="InterPro" id="IPR014756">
    <property type="entry name" value="Ig_E-set"/>
</dbReference>
<feature type="transmembrane region" description="Helical" evidence="9">
    <location>
        <begin position="150"/>
        <end position="172"/>
    </location>
</feature>
<dbReference type="InterPro" id="IPR008457">
    <property type="entry name" value="Cu-R_CopD_dom"/>
</dbReference>
<dbReference type="Pfam" id="PF05425">
    <property type="entry name" value="CopD"/>
    <property type="match status" value="1"/>
</dbReference>
<dbReference type="InterPro" id="IPR014755">
    <property type="entry name" value="Cu-Rt/internalin_Ig-like"/>
</dbReference>
<evidence type="ECO:0000259" key="12">
    <source>
        <dbReference type="Pfam" id="PF05425"/>
    </source>
</evidence>
<evidence type="ECO:0000256" key="10">
    <source>
        <dbReference type="SAM" id="SignalP"/>
    </source>
</evidence>
<evidence type="ECO:0000313" key="14">
    <source>
        <dbReference type="Proteomes" id="UP001058860"/>
    </source>
</evidence>
<evidence type="ECO:0000256" key="7">
    <source>
        <dbReference type="ARBA" id="ARBA00023008"/>
    </source>
</evidence>
<keyword evidence="8 9" id="KW-0472">Membrane</keyword>
<evidence type="ECO:0000256" key="5">
    <source>
        <dbReference type="ARBA" id="ARBA00022729"/>
    </source>
</evidence>
<dbReference type="EMBL" id="CP088295">
    <property type="protein sequence ID" value="UUY06111.1"/>
    <property type="molecule type" value="Genomic_DNA"/>
</dbReference>
<evidence type="ECO:0000256" key="9">
    <source>
        <dbReference type="SAM" id="Phobius"/>
    </source>
</evidence>
<gene>
    <name evidence="13" type="ORF">LRS13_11530</name>
</gene>
<dbReference type="Gene3D" id="2.60.40.1220">
    <property type="match status" value="1"/>
</dbReference>
<dbReference type="InterPro" id="IPR032694">
    <property type="entry name" value="CopC/D"/>
</dbReference>
<feature type="domain" description="CopC" evidence="11">
    <location>
        <begin position="22"/>
        <end position="118"/>
    </location>
</feature>
<dbReference type="RefSeq" id="WP_353866540.1">
    <property type="nucleotide sequence ID" value="NZ_CP088295.1"/>
</dbReference>